<keyword evidence="3" id="KW-1185">Reference proteome</keyword>
<dbReference type="Pfam" id="PF04314">
    <property type="entry name" value="PCuAC"/>
    <property type="match status" value="1"/>
</dbReference>
<organism evidence="2 3">
    <name type="scientific">Ideonella margarita</name>
    <dbReference type="NCBI Taxonomy" id="2984191"/>
    <lineage>
        <taxon>Bacteria</taxon>
        <taxon>Pseudomonadati</taxon>
        <taxon>Pseudomonadota</taxon>
        <taxon>Betaproteobacteria</taxon>
        <taxon>Burkholderiales</taxon>
        <taxon>Sphaerotilaceae</taxon>
        <taxon>Ideonella</taxon>
    </lineage>
</organism>
<dbReference type="InterPro" id="IPR036182">
    <property type="entry name" value="PCuAC_sf"/>
</dbReference>
<dbReference type="SUPFAM" id="SSF110087">
    <property type="entry name" value="DR1885-like metal-binding protein"/>
    <property type="match status" value="1"/>
</dbReference>
<dbReference type="Proteomes" id="UP001379945">
    <property type="component" value="Unassembled WGS sequence"/>
</dbReference>
<name>A0ABU9C1W7_9BURK</name>
<comment type="caution">
    <text evidence="2">The sequence shown here is derived from an EMBL/GenBank/DDBJ whole genome shotgun (WGS) entry which is preliminary data.</text>
</comment>
<dbReference type="EMBL" id="JBBUTI010000003">
    <property type="protein sequence ID" value="MEK8045621.1"/>
    <property type="molecule type" value="Genomic_DNA"/>
</dbReference>
<reference evidence="2 3" key="1">
    <citation type="submission" date="2024-04" db="EMBL/GenBank/DDBJ databases">
        <title>Novel species of the genus Ideonella isolated from streams.</title>
        <authorList>
            <person name="Lu H."/>
        </authorList>
    </citation>
    <scope>NUCLEOTIDE SEQUENCE [LARGE SCALE GENOMIC DNA]</scope>
    <source>
        <strain evidence="2 3">LYT19W</strain>
    </source>
</reference>
<feature type="signal peptide" evidence="1">
    <location>
        <begin position="1"/>
        <end position="23"/>
    </location>
</feature>
<dbReference type="InterPro" id="IPR007410">
    <property type="entry name" value="LpqE-like"/>
</dbReference>
<dbReference type="RefSeq" id="WP_341397905.1">
    <property type="nucleotide sequence ID" value="NZ_JBBUTI010000003.1"/>
</dbReference>
<proteinExistence type="predicted"/>
<sequence>MTTSFKTLALVAALTLATSAALAQTTVEKAWVRGTVAQQKATGAFFSITSAQGGTLVSAASPAADVVEIHEMKMVGDVMKMGAVKGVELPAGKAVELKPGGYHVMLMGLKKPLAAGDTVPLTLNVQGKDGKLETLALTVPVQALGAKPADPHAGHDHGSMKH</sequence>
<evidence type="ECO:0000313" key="3">
    <source>
        <dbReference type="Proteomes" id="UP001379945"/>
    </source>
</evidence>
<dbReference type="PANTHER" id="PTHR36302">
    <property type="entry name" value="BLR7088 PROTEIN"/>
    <property type="match status" value="1"/>
</dbReference>
<dbReference type="Gene3D" id="2.60.40.1890">
    <property type="entry name" value="PCu(A)C copper chaperone"/>
    <property type="match status" value="1"/>
</dbReference>
<dbReference type="InterPro" id="IPR058248">
    <property type="entry name" value="Lxx211020-like"/>
</dbReference>
<dbReference type="PANTHER" id="PTHR36302:SF1">
    <property type="entry name" value="COPPER CHAPERONE PCU(A)C"/>
    <property type="match status" value="1"/>
</dbReference>
<evidence type="ECO:0000256" key="1">
    <source>
        <dbReference type="SAM" id="SignalP"/>
    </source>
</evidence>
<evidence type="ECO:0000313" key="2">
    <source>
        <dbReference type="EMBL" id="MEK8045621.1"/>
    </source>
</evidence>
<feature type="chain" id="PRO_5047221315" evidence="1">
    <location>
        <begin position="24"/>
        <end position="162"/>
    </location>
</feature>
<accession>A0ABU9C1W7</accession>
<gene>
    <name evidence="2" type="ORF">AACH00_04595</name>
</gene>
<protein>
    <submittedName>
        <fullName evidence="2">Copper chaperone PCu(A)C</fullName>
    </submittedName>
</protein>
<keyword evidence="1" id="KW-0732">Signal</keyword>